<dbReference type="PROSITE" id="PS51353">
    <property type="entry name" value="ARSC"/>
    <property type="match status" value="1"/>
</dbReference>
<keyword evidence="3" id="KW-1185">Reference proteome</keyword>
<dbReference type="CDD" id="cd03032">
    <property type="entry name" value="ArsC_Spx"/>
    <property type="match status" value="1"/>
</dbReference>
<protein>
    <submittedName>
        <fullName evidence="2">Spx/MgsR family RNA polymerase-binding regulatory protein</fullName>
    </submittedName>
</protein>
<dbReference type="PANTHER" id="PTHR30041:SF7">
    <property type="entry name" value="GLOBAL TRANSCRIPTIONAL REGULATOR SPX"/>
    <property type="match status" value="1"/>
</dbReference>
<dbReference type="AlphaFoldDB" id="A0A3A1R8X3"/>
<evidence type="ECO:0000313" key="3">
    <source>
        <dbReference type="Proteomes" id="UP000265801"/>
    </source>
</evidence>
<comment type="caution">
    <text evidence="2">The sequence shown here is derived from an EMBL/GenBank/DDBJ whole genome shotgun (WGS) entry which is preliminary data.</text>
</comment>
<gene>
    <name evidence="2" type="ORF">D3H55_05135</name>
</gene>
<dbReference type="Pfam" id="PF03960">
    <property type="entry name" value="ArsC"/>
    <property type="match status" value="1"/>
</dbReference>
<dbReference type="InterPro" id="IPR006504">
    <property type="entry name" value="Tscrpt_reg_Spx/MgsR"/>
</dbReference>
<dbReference type="InterPro" id="IPR036249">
    <property type="entry name" value="Thioredoxin-like_sf"/>
</dbReference>
<dbReference type="SUPFAM" id="SSF52833">
    <property type="entry name" value="Thioredoxin-like"/>
    <property type="match status" value="1"/>
</dbReference>
<reference evidence="2 3" key="1">
    <citation type="submission" date="2018-09" db="EMBL/GenBank/DDBJ databases">
        <title>Bacillus saliacetes sp. nov., isolated from Thai shrimp paste (Ka-pi).</title>
        <authorList>
            <person name="Daroonpunt R."/>
            <person name="Tanasupawat S."/>
            <person name="Yiamsombut S."/>
        </authorList>
    </citation>
    <scope>NUCLEOTIDE SEQUENCE [LARGE SCALE GENOMIC DNA]</scope>
    <source>
        <strain evidence="2 3">SKP7-4</strain>
    </source>
</reference>
<evidence type="ECO:0000256" key="1">
    <source>
        <dbReference type="PROSITE-ProRule" id="PRU01282"/>
    </source>
</evidence>
<comment type="similarity">
    <text evidence="1">Belongs to the ArsC family.</text>
</comment>
<dbReference type="RefSeq" id="WP_119545839.1">
    <property type="nucleotide sequence ID" value="NZ_QXIR01000004.1"/>
</dbReference>
<dbReference type="NCBIfam" id="TIGR01617">
    <property type="entry name" value="arsC_related"/>
    <property type="match status" value="1"/>
</dbReference>
<dbReference type="Proteomes" id="UP000265801">
    <property type="component" value="Unassembled WGS sequence"/>
</dbReference>
<sequence>MTVTVYGRTCRSTKRAKQWLKDNGIPFVERNIVQEPITASEMHNILHMTQDGTDEILATRSQLYKDLDVNLDELSLNELLEIINENPKLLKSPILVDEKRILSGFSEDIRQFLPRKSRLNWRMKNVDSWDLIDWGV</sequence>
<dbReference type="Gene3D" id="3.40.30.10">
    <property type="entry name" value="Glutaredoxin"/>
    <property type="match status" value="1"/>
</dbReference>
<dbReference type="InterPro" id="IPR006660">
    <property type="entry name" value="Arsenate_reductase-like"/>
</dbReference>
<dbReference type="EMBL" id="QXIR01000004">
    <property type="protein sequence ID" value="RIW37420.1"/>
    <property type="molecule type" value="Genomic_DNA"/>
</dbReference>
<organism evidence="2 3">
    <name type="scientific">Bacillus salacetis</name>
    <dbReference type="NCBI Taxonomy" id="2315464"/>
    <lineage>
        <taxon>Bacteria</taxon>
        <taxon>Bacillati</taxon>
        <taxon>Bacillota</taxon>
        <taxon>Bacilli</taxon>
        <taxon>Bacillales</taxon>
        <taxon>Bacillaceae</taxon>
        <taxon>Bacillus</taxon>
    </lineage>
</organism>
<dbReference type="PANTHER" id="PTHR30041">
    <property type="entry name" value="ARSENATE REDUCTASE"/>
    <property type="match status" value="1"/>
</dbReference>
<name>A0A3A1R8X3_9BACI</name>
<evidence type="ECO:0000313" key="2">
    <source>
        <dbReference type="EMBL" id="RIW37420.1"/>
    </source>
</evidence>
<dbReference type="OrthoDB" id="9794155at2"/>
<proteinExistence type="inferred from homology"/>
<dbReference type="NCBIfam" id="NF002459">
    <property type="entry name" value="PRK01655.1"/>
    <property type="match status" value="1"/>
</dbReference>
<accession>A0A3A1R8X3</accession>